<dbReference type="InterPro" id="IPR005801">
    <property type="entry name" value="ADC_synthase"/>
</dbReference>
<dbReference type="Pfam" id="PF00425">
    <property type="entry name" value="Chorismate_bind"/>
    <property type="match status" value="1"/>
</dbReference>
<name>A0AAX2IK65_9FLAO</name>
<dbReference type="EMBL" id="FUZE01000002">
    <property type="protein sequence ID" value="SKB47977.1"/>
    <property type="molecule type" value="Genomic_DNA"/>
</dbReference>
<organism evidence="3 5">
    <name type="scientific">Chryseobacterium balustinum</name>
    <dbReference type="NCBI Taxonomy" id="246"/>
    <lineage>
        <taxon>Bacteria</taxon>
        <taxon>Pseudomonadati</taxon>
        <taxon>Bacteroidota</taxon>
        <taxon>Flavobacteriia</taxon>
        <taxon>Flavobacteriales</taxon>
        <taxon>Weeksellaceae</taxon>
        <taxon>Chryseobacterium group</taxon>
        <taxon>Chryseobacterium</taxon>
    </lineage>
</organism>
<sequence length="326" mass="38035">MIYFKFPFDEKLYSTDENSNTNSINFHSFNNAEKIDIAGKIIEKNLTEFENLKITSEILPKDESQFIAETQEEYLQKLEEVIQIIKENDLPKLVLSRRKILKDFNKIDLKNSFNNLCKNYSNAFKYLFFDGETSWMGAFSEVLGKYNKSTHEFETMSIAGTIPASEEWTEKEIEEQKPVSSYIRNILEKYRDSHSIQESETYDHISGNIKHLKTDFKIKINPENLDSIIQELHPTPAVCGIPKDFCREIIEKVEKFPRELYAGYIKIETEDYIQYFVNLRCARLYKNSVHLFVGGGITAQSNSEKEWNETELKSEAVLKNLVILHS</sequence>
<dbReference type="PANTHER" id="PTHR42839">
    <property type="entry name" value="ISOCHORISMATE SYNTHASE ENTC"/>
    <property type="match status" value="1"/>
</dbReference>
<dbReference type="SUPFAM" id="SSF56322">
    <property type="entry name" value="ADC synthase"/>
    <property type="match status" value="1"/>
</dbReference>
<feature type="domain" description="Chorismate-utilising enzyme C-terminal" evidence="1">
    <location>
        <begin position="71"/>
        <end position="313"/>
    </location>
</feature>
<dbReference type="Proteomes" id="UP000251937">
    <property type="component" value="Unassembled WGS sequence"/>
</dbReference>
<evidence type="ECO:0000313" key="2">
    <source>
        <dbReference type="EMBL" id="SKB47977.1"/>
    </source>
</evidence>
<dbReference type="PANTHER" id="PTHR42839:SF2">
    <property type="entry name" value="ISOCHORISMATE SYNTHASE ENTC"/>
    <property type="match status" value="1"/>
</dbReference>
<dbReference type="Gene3D" id="3.60.120.10">
    <property type="entry name" value="Anthranilate synthase"/>
    <property type="match status" value="1"/>
</dbReference>
<evidence type="ECO:0000313" key="3">
    <source>
        <dbReference type="EMBL" id="SQA89143.1"/>
    </source>
</evidence>
<accession>A0AAX2IK65</accession>
<dbReference type="InterPro" id="IPR015890">
    <property type="entry name" value="Chorismate_C"/>
</dbReference>
<evidence type="ECO:0000259" key="1">
    <source>
        <dbReference type="Pfam" id="PF00425"/>
    </source>
</evidence>
<reference evidence="2 4" key="1">
    <citation type="submission" date="2017-02" db="EMBL/GenBank/DDBJ databases">
        <authorList>
            <person name="Varghese N."/>
            <person name="Submissions S."/>
        </authorList>
    </citation>
    <scope>NUCLEOTIDE SEQUENCE [LARGE SCALE GENOMIC DNA]</scope>
    <source>
        <strain evidence="2 4">DSM 16775</strain>
    </source>
</reference>
<comment type="caution">
    <text evidence="3">The sequence shown here is derived from an EMBL/GenBank/DDBJ whole genome shotgun (WGS) entry which is preliminary data.</text>
</comment>
<dbReference type="RefSeq" id="WP_079464073.1">
    <property type="nucleotide sequence ID" value="NZ_CP033934.1"/>
</dbReference>
<dbReference type="GO" id="GO:0008909">
    <property type="term" value="F:isochorismate synthase activity"/>
    <property type="evidence" value="ECO:0007669"/>
    <property type="project" value="UniProtKB-EC"/>
</dbReference>
<keyword evidence="3" id="KW-0413">Isomerase</keyword>
<gene>
    <name evidence="3" type="primary">menF</name>
    <name evidence="3" type="ORF">NCTC11212_01708</name>
    <name evidence="2" type="ORF">SAMN05421800_102127</name>
</gene>
<protein>
    <submittedName>
        <fullName evidence="2 3">Isochorismate synthase</fullName>
        <ecNumber evidence="3">5.4.4.2</ecNumber>
    </submittedName>
</protein>
<evidence type="ECO:0000313" key="5">
    <source>
        <dbReference type="Proteomes" id="UP000251937"/>
    </source>
</evidence>
<keyword evidence="4" id="KW-1185">Reference proteome</keyword>
<proteinExistence type="predicted"/>
<dbReference type="Proteomes" id="UP000190669">
    <property type="component" value="Unassembled WGS sequence"/>
</dbReference>
<dbReference type="AlphaFoldDB" id="A0AAX2IK65"/>
<dbReference type="EC" id="5.4.4.2" evidence="3"/>
<reference evidence="3 5" key="2">
    <citation type="submission" date="2018-06" db="EMBL/GenBank/DDBJ databases">
        <authorList>
            <consortium name="Pathogen Informatics"/>
            <person name="Doyle S."/>
        </authorList>
    </citation>
    <scope>NUCLEOTIDE SEQUENCE [LARGE SCALE GENOMIC DNA]</scope>
    <source>
        <strain evidence="3 5">NCTC11212</strain>
    </source>
</reference>
<dbReference type="EMBL" id="UAVR01000008">
    <property type="protein sequence ID" value="SQA89143.1"/>
    <property type="molecule type" value="Genomic_DNA"/>
</dbReference>
<evidence type="ECO:0000313" key="4">
    <source>
        <dbReference type="Proteomes" id="UP000190669"/>
    </source>
</evidence>
<dbReference type="KEGG" id="cbp:EB354_14955"/>